<dbReference type="RefSeq" id="WP_019934262.1">
    <property type="nucleotide sequence ID" value="NZ_CP166302.1"/>
</dbReference>
<feature type="domain" description="PAS" evidence="3">
    <location>
        <begin position="10"/>
        <end position="61"/>
    </location>
</feature>
<keyword evidence="5" id="KW-0808">Transferase</keyword>
<dbReference type="PANTHER" id="PTHR45138">
    <property type="entry name" value="REGULATORY COMPONENTS OF SENSORY TRANSDUCTION SYSTEM"/>
    <property type="match status" value="1"/>
</dbReference>
<dbReference type="NCBIfam" id="TIGR00254">
    <property type="entry name" value="GGDEF"/>
    <property type="match status" value="1"/>
</dbReference>
<evidence type="ECO:0000256" key="1">
    <source>
        <dbReference type="ARBA" id="ARBA00012528"/>
    </source>
</evidence>
<organism evidence="5 6">
    <name type="scientific">Oceanimonas smirnovii</name>
    <dbReference type="NCBI Taxonomy" id="264574"/>
    <lineage>
        <taxon>Bacteria</taxon>
        <taxon>Pseudomonadati</taxon>
        <taxon>Pseudomonadota</taxon>
        <taxon>Gammaproteobacteria</taxon>
        <taxon>Aeromonadales</taxon>
        <taxon>Aeromonadaceae</taxon>
        <taxon>Oceanimonas</taxon>
    </lineage>
</organism>
<keyword evidence="6" id="KW-1185">Reference proteome</keyword>
<evidence type="ECO:0000256" key="2">
    <source>
        <dbReference type="ARBA" id="ARBA00034247"/>
    </source>
</evidence>
<dbReference type="InterPro" id="IPR050469">
    <property type="entry name" value="Diguanylate_Cyclase"/>
</dbReference>
<proteinExistence type="predicted"/>
<evidence type="ECO:0000259" key="3">
    <source>
        <dbReference type="PROSITE" id="PS50112"/>
    </source>
</evidence>
<dbReference type="CDD" id="cd00130">
    <property type="entry name" value="PAS"/>
    <property type="match status" value="1"/>
</dbReference>
<dbReference type="SUPFAM" id="SSF55073">
    <property type="entry name" value="Nucleotide cyclase"/>
    <property type="match status" value="1"/>
</dbReference>
<dbReference type="InterPro" id="IPR029787">
    <property type="entry name" value="Nucleotide_cyclase"/>
</dbReference>
<dbReference type="Pfam" id="PF00990">
    <property type="entry name" value="GGDEF"/>
    <property type="match status" value="1"/>
</dbReference>
<dbReference type="EC" id="2.7.7.65" evidence="1"/>
<accession>A0ABW7NY16</accession>
<sequence>MPLTGNSPREFHWLIDMLESVDIGLVVLDKDFSIALWNDFMENHSGLNAAEVRGKNIFSQFPALPEQWLRRKVDTVVTLNTRTFTSWEQRPWLFPFRSTRPITGTHDYMFQNLTIHPLAEPDGSIQRVCLMVYDVTDVATSKLALEQANEQLSLLSITDPLTGLQNRGSWENLLQAEFSRFQRYHQAGTLVMLDIDHFKVINDRYGHPAGDDVIRHLASLIKSLLRDADTAGRYGGEEFALILPQTDAEGAGVIAERLRLAVSSEPVMTHGEIIHYTISLGLAALTPDLSSAADWLQRADKALYQAKNSGRNRVCVCQA</sequence>
<evidence type="ECO:0000313" key="5">
    <source>
        <dbReference type="EMBL" id="MFH7564097.1"/>
    </source>
</evidence>
<dbReference type="NCBIfam" id="TIGR00229">
    <property type="entry name" value="sensory_box"/>
    <property type="match status" value="1"/>
</dbReference>
<dbReference type="Proteomes" id="UP001610706">
    <property type="component" value="Unassembled WGS sequence"/>
</dbReference>
<dbReference type="InterPro" id="IPR013656">
    <property type="entry name" value="PAS_4"/>
</dbReference>
<keyword evidence="5" id="KW-0548">Nucleotidyltransferase</keyword>
<comment type="catalytic activity">
    <reaction evidence="2">
        <text>2 GTP = 3',3'-c-di-GMP + 2 diphosphate</text>
        <dbReference type="Rhea" id="RHEA:24898"/>
        <dbReference type="ChEBI" id="CHEBI:33019"/>
        <dbReference type="ChEBI" id="CHEBI:37565"/>
        <dbReference type="ChEBI" id="CHEBI:58805"/>
        <dbReference type="EC" id="2.7.7.65"/>
    </reaction>
</comment>
<feature type="domain" description="GGDEF" evidence="4">
    <location>
        <begin position="186"/>
        <end position="319"/>
    </location>
</feature>
<protein>
    <recommendedName>
        <fullName evidence="1">diguanylate cyclase</fullName>
        <ecNumber evidence="1">2.7.7.65</ecNumber>
    </recommendedName>
</protein>
<dbReference type="PROSITE" id="PS50112">
    <property type="entry name" value="PAS"/>
    <property type="match status" value="1"/>
</dbReference>
<dbReference type="InterPro" id="IPR035965">
    <property type="entry name" value="PAS-like_dom_sf"/>
</dbReference>
<comment type="caution">
    <text evidence="5">The sequence shown here is derived from an EMBL/GenBank/DDBJ whole genome shotgun (WGS) entry which is preliminary data.</text>
</comment>
<dbReference type="Gene3D" id="3.30.450.20">
    <property type="entry name" value="PAS domain"/>
    <property type="match status" value="1"/>
</dbReference>
<dbReference type="CDD" id="cd01949">
    <property type="entry name" value="GGDEF"/>
    <property type="match status" value="1"/>
</dbReference>
<dbReference type="SMART" id="SM00267">
    <property type="entry name" value="GGDEF"/>
    <property type="match status" value="1"/>
</dbReference>
<dbReference type="InterPro" id="IPR043128">
    <property type="entry name" value="Rev_trsase/Diguanyl_cyclase"/>
</dbReference>
<dbReference type="Pfam" id="PF08448">
    <property type="entry name" value="PAS_4"/>
    <property type="match status" value="1"/>
</dbReference>
<dbReference type="InterPro" id="IPR000160">
    <property type="entry name" value="GGDEF_dom"/>
</dbReference>
<dbReference type="PANTHER" id="PTHR45138:SF9">
    <property type="entry name" value="DIGUANYLATE CYCLASE DGCM-RELATED"/>
    <property type="match status" value="1"/>
</dbReference>
<reference evidence="5 6" key="1">
    <citation type="submission" date="2024-08" db="EMBL/GenBank/DDBJ databases">
        <title>Oceanimonas smirnovii Genome sequencing and assembly.</title>
        <authorList>
            <person name="Tang B."/>
        </authorList>
    </citation>
    <scope>NUCLEOTIDE SEQUENCE [LARGE SCALE GENOMIC DNA]</scope>
    <source>
        <strain evidence="5 6">OS2020-119</strain>
    </source>
</reference>
<dbReference type="SMART" id="SM00091">
    <property type="entry name" value="PAS"/>
    <property type="match status" value="1"/>
</dbReference>
<dbReference type="InterPro" id="IPR000014">
    <property type="entry name" value="PAS"/>
</dbReference>
<dbReference type="SUPFAM" id="SSF55785">
    <property type="entry name" value="PYP-like sensor domain (PAS domain)"/>
    <property type="match status" value="1"/>
</dbReference>
<dbReference type="GO" id="GO:0052621">
    <property type="term" value="F:diguanylate cyclase activity"/>
    <property type="evidence" value="ECO:0007669"/>
    <property type="project" value="UniProtKB-EC"/>
</dbReference>
<gene>
    <name evidence="5" type="ORF">AB9R89_01995</name>
</gene>
<dbReference type="EMBL" id="JBGFTR010000002">
    <property type="protein sequence ID" value="MFH7564097.1"/>
    <property type="molecule type" value="Genomic_DNA"/>
</dbReference>
<name>A0ABW7NY16_9GAMM</name>
<evidence type="ECO:0000313" key="6">
    <source>
        <dbReference type="Proteomes" id="UP001610706"/>
    </source>
</evidence>
<dbReference type="Gene3D" id="3.30.70.270">
    <property type="match status" value="1"/>
</dbReference>
<dbReference type="PROSITE" id="PS50887">
    <property type="entry name" value="GGDEF"/>
    <property type="match status" value="1"/>
</dbReference>
<evidence type="ECO:0000259" key="4">
    <source>
        <dbReference type="PROSITE" id="PS50887"/>
    </source>
</evidence>